<organism evidence="2">
    <name type="scientific">marine sediment metagenome</name>
    <dbReference type="NCBI Taxonomy" id="412755"/>
    <lineage>
        <taxon>unclassified sequences</taxon>
        <taxon>metagenomes</taxon>
        <taxon>ecological metagenomes</taxon>
    </lineage>
</organism>
<accession>A0A0F9XY56</accession>
<gene>
    <name evidence="2" type="ORF">LCGC14_0157510</name>
</gene>
<dbReference type="PROSITE" id="PS51257">
    <property type="entry name" value="PROKAR_LIPOPROTEIN"/>
    <property type="match status" value="1"/>
</dbReference>
<dbReference type="EMBL" id="LAZR01000058">
    <property type="protein sequence ID" value="KKN97333.1"/>
    <property type="molecule type" value="Genomic_DNA"/>
</dbReference>
<evidence type="ECO:0000313" key="2">
    <source>
        <dbReference type="EMBL" id="KKN97333.1"/>
    </source>
</evidence>
<proteinExistence type="predicted"/>
<evidence type="ECO:0000256" key="1">
    <source>
        <dbReference type="SAM" id="MobiDB-lite"/>
    </source>
</evidence>
<comment type="caution">
    <text evidence="2">The sequence shown here is derived from an EMBL/GenBank/DDBJ whole genome shotgun (WGS) entry which is preliminary data.</text>
</comment>
<reference evidence="2" key="1">
    <citation type="journal article" date="2015" name="Nature">
        <title>Complex archaea that bridge the gap between prokaryotes and eukaryotes.</title>
        <authorList>
            <person name="Spang A."/>
            <person name="Saw J.H."/>
            <person name="Jorgensen S.L."/>
            <person name="Zaremba-Niedzwiedzka K."/>
            <person name="Martijn J."/>
            <person name="Lind A.E."/>
            <person name="van Eijk R."/>
            <person name="Schleper C."/>
            <person name="Guy L."/>
            <person name="Ettema T.J."/>
        </authorList>
    </citation>
    <scope>NUCLEOTIDE SEQUENCE</scope>
</reference>
<sequence length="86" mass="8804">MIRFMIVGLPGLLLAGCATSEPMGLPQILTSPSADDPSAAAGGTNYRSVIGGYSRRSPAEPTGWRRTGVAMAPVGAETATEDEAPK</sequence>
<feature type="region of interest" description="Disordered" evidence="1">
    <location>
        <begin position="31"/>
        <end position="65"/>
    </location>
</feature>
<dbReference type="AlphaFoldDB" id="A0A0F9XY56"/>
<protein>
    <submittedName>
        <fullName evidence="2">Uncharacterized protein</fullName>
    </submittedName>
</protein>
<name>A0A0F9XY56_9ZZZZ</name>
<feature type="compositionally biased region" description="Low complexity" evidence="1">
    <location>
        <begin position="31"/>
        <end position="41"/>
    </location>
</feature>